<dbReference type="InterPro" id="IPR046335">
    <property type="entry name" value="LacI/GalR-like_sensor"/>
</dbReference>
<keyword evidence="2" id="KW-0238">DNA-binding</keyword>
<dbReference type="EMBL" id="JAPDNT010000002">
    <property type="protein sequence ID" value="MCW3474042.1"/>
    <property type="molecule type" value="Genomic_DNA"/>
</dbReference>
<dbReference type="InterPro" id="IPR010982">
    <property type="entry name" value="Lambda_DNA-bd_dom_sf"/>
</dbReference>
<reference evidence="5" key="1">
    <citation type="submission" date="2022-09" db="EMBL/GenBank/DDBJ databases">
        <title>Rhodovastum sp. nov. RN2-1 isolated from soil in Seongnam, South Korea.</title>
        <authorList>
            <person name="Le N.T."/>
        </authorList>
    </citation>
    <scope>NUCLEOTIDE SEQUENCE</scope>
    <source>
        <strain evidence="5">RN2-1</strain>
    </source>
</reference>
<evidence type="ECO:0000256" key="2">
    <source>
        <dbReference type="ARBA" id="ARBA00023125"/>
    </source>
</evidence>
<dbReference type="PRINTS" id="PR00036">
    <property type="entry name" value="HTHLACI"/>
</dbReference>
<dbReference type="SUPFAM" id="SSF53822">
    <property type="entry name" value="Periplasmic binding protein-like I"/>
    <property type="match status" value="1"/>
</dbReference>
<evidence type="ECO:0000256" key="3">
    <source>
        <dbReference type="ARBA" id="ARBA00023163"/>
    </source>
</evidence>
<dbReference type="Gene3D" id="3.40.50.2300">
    <property type="match status" value="2"/>
</dbReference>
<dbReference type="CDD" id="cd01392">
    <property type="entry name" value="HTH_LacI"/>
    <property type="match status" value="1"/>
</dbReference>
<dbReference type="GO" id="GO:0000976">
    <property type="term" value="F:transcription cis-regulatory region binding"/>
    <property type="evidence" value="ECO:0007669"/>
    <property type="project" value="TreeGrafter"/>
</dbReference>
<name>A0AA41YR90_9PROT</name>
<dbReference type="AlphaFoldDB" id="A0AA41YR90"/>
<gene>
    <name evidence="5" type="ORF">OL599_05575</name>
</gene>
<dbReference type="PANTHER" id="PTHR30146">
    <property type="entry name" value="LACI-RELATED TRANSCRIPTIONAL REPRESSOR"/>
    <property type="match status" value="1"/>
</dbReference>
<evidence type="ECO:0000313" key="5">
    <source>
        <dbReference type="EMBL" id="MCW3474042.1"/>
    </source>
</evidence>
<evidence type="ECO:0000259" key="4">
    <source>
        <dbReference type="PROSITE" id="PS50932"/>
    </source>
</evidence>
<dbReference type="Proteomes" id="UP001165679">
    <property type="component" value="Unassembled WGS sequence"/>
</dbReference>
<dbReference type="Pfam" id="PF00356">
    <property type="entry name" value="LacI"/>
    <property type="match status" value="1"/>
</dbReference>
<dbReference type="RefSeq" id="WP_264712661.1">
    <property type="nucleotide sequence ID" value="NZ_JAPDNT010000002.1"/>
</dbReference>
<keyword evidence="3" id="KW-0804">Transcription</keyword>
<dbReference type="Pfam" id="PF13377">
    <property type="entry name" value="Peripla_BP_3"/>
    <property type="match status" value="1"/>
</dbReference>
<protein>
    <submittedName>
        <fullName evidence="5">Substrate-binding domain-containing protein</fullName>
    </submittedName>
</protein>
<feature type="domain" description="HTH lacI-type" evidence="4">
    <location>
        <begin position="4"/>
        <end position="58"/>
    </location>
</feature>
<accession>A0AA41YR90</accession>
<keyword evidence="1" id="KW-0805">Transcription regulation</keyword>
<dbReference type="PROSITE" id="PS00356">
    <property type="entry name" value="HTH_LACI_1"/>
    <property type="match status" value="1"/>
</dbReference>
<keyword evidence="6" id="KW-1185">Reference proteome</keyword>
<dbReference type="SMART" id="SM00354">
    <property type="entry name" value="HTH_LACI"/>
    <property type="match status" value="1"/>
</dbReference>
<dbReference type="SUPFAM" id="SSF47413">
    <property type="entry name" value="lambda repressor-like DNA-binding domains"/>
    <property type="match status" value="1"/>
</dbReference>
<dbReference type="Gene3D" id="1.10.260.40">
    <property type="entry name" value="lambda repressor-like DNA-binding domains"/>
    <property type="match status" value="1"/>
</dbReference>
<proteinExistence type="predicted"/>
<organism evidence="5 6">
    <name type="scientific">Limobrevibacterium gyesilva</name>
    <dbReference type="NCBI Taxonomy" id="2991712"/>
    <lineage>
        <taxon>Bacteria</taxon>
        <taxon>Pseudomonadati</taxon>
        <taxon>Pseudomonadota</taxon>
        <taxon>Alphaproteobacteria</taxon>
        <taxon>Acetobacterales</taxon>
        <taxon>Acetobacteraceae</taxon>
        <taxon>Limobrevibacterium</taxon>
    </lineage>
</organism>
<comment type="caution">
    <text evidence="5">The sequence shown here is derived from an EMBL/GenBank/DDBJ whole genome shotgun (WGS) entry which is preliminary data.</text>
</comment>
<dbReference type="CDD" id="cd06281">
    <property type="entry name" value="PBP1_LacI-like"/>
    <property type="match status" value="1"/>
</dbReference>
<dbReference type="PANTHER" id="PTHR30146:SF138">
    <property type="entry name" value="TRANSCRIPTIONAL REGULATORY PROTEIN"/>
    <property type="match status" value="1"/>
</dbReference>
<evidence type="ECO:0000256" key="1">
    <source>
        <dbReference type="ARBA" id="ARBA00023015"/>
    </source>
</evidence>
<dbReference type="GO" id="GO:0003700">
    <property type="term" value="F:DNA-binding transcription factor activity"/>
    <property type="evidence" value="ECO:0007669"/>
    <property type="project" value="TreeGrafter"/>
</dbReference>
<evidence type="ECO:0000313" key="6">
    <source>
        <dbReference type="Proteomes" id="UP001165679"/>
    </source>
</evidence>
<dbReference type="PROSITE" id="PS50932">
    <property type="entry name" value="HTH_LACI_2"/>
    <property type="match status" value="1"/>
</dbReference>
<dbReference type="InterPro" id="IPR000843">
    <property type="entry name" value="HTH_LacI"/>
</dbReference>
<reference evidence="5" key="2">
    <citation type="submission" date="2022-10" db="EMBL/GenBank/DDBJ databases">
        <authorList>
            <person name="Trinh H.N."/>
        </authorList>
    </citation>
    <scope>NUCLEOTIDE SEQUENCE</scope>
    <source>
        <strain evidence="5">RN2-1</strain>
    </source>
</reference>
<dbReference type="InterPro" id="IPR028082">
    <property type="entry name" value="Peripla_BP_I"/>
</dbReference>
<sequence length="340" mass="36269">MRRVTIKDVAKAAGVSLGTASRVINANTSVDPAIRRKVQDAIAALRYQPDAVAQSMRRRSTRTIGAIVRDITVPALASFVQAAQQALHDEGYALLIACSGDRRDHELELLRLLSQRRMDGVIMTTAAEDDAELAAVRAALPMPVVMLDRTPPGAFDALLLDHREGMRQAVEHLLRLGHRRIALITGATGVHPARARVQGFRDAHAAAGVAIDPTCLRTGSFTDQSGFLEASALLGRPDPPTAIVAGGIDMLSGVLRAIQARGFAVPRDISVIGSADTDLAMLASPPVTVVRWDYAELGRAGARLLIDRLSGGAALPPRQILFPTEFISRGSCAPPSRQHC</sequence>